<dbReference type="SUPFAM" id="SSF50978">
    <property type="entry name" value="WD40 repeat-like"/>
    <property type="match status" value="1"/>
</dbReference>
<keyword evidence="4" id="KW-0805">Transcription regulation</keyword>
<protein>
    <submittedName>
        <fullName evidence="8">Wd domain-containing protein</fullName>
    </submittedName>
</protein>
<dbReference type="PANTHER" id="PTHR10253">
    <property type="entry name" value="POLYCOMB PROTEIN"/>
    <property type="match status" value="1"/>
</dbReference>
<dbReference type="Proteomes" id="UP000016923">
    <property type="component" value="Unassembled WGS sequence"/>
</dbReference>
<evidence type="ECO:0000256" key="1">
    <source>
        <dbReference type="ARBA" id="ARBA00008075"/>
    </source>
</evidence>
<dbReference type="AlphaFoldDB" id="S3CI64"/>
<dbReference type="OMA" id="GRQVAWS"/>
<evidence type="ECO:0000313" key="8">
    <source>
        <dbReference type="EMBL" id="EPE06058.1"/>
    </source>
</evidence>
<dbReference type="PROSITE" id="PS50082">
    <property type="entry name" value="WD_REPEATS_2"/>
    <property type="match status" value="2"/>
</dbReference>
<feature type="repeat" description="WD" evidence="6">
    <location>
        <begin position="179"/>
        <end position="212"/>
    </location>
</feature>
<feature type="compositionally biased region" description="Polar residues" evidence="7">
    <location>
        <begin position="280"/>
        <end position="296"/>
    </location>
</feature>
<dbReference type="InterPro" id="IPR036322">
    <property type="entry name" value="WD40_repeat_dom_sf"/>
</dbReference>
<dbReference type="SMART" id="SM00320">
    <property type="entry name" value="WD40"/>
    <property type="match status" value="4"/>
</dbReference>
<dbReference type="Pfam" id="PF00400">
    <property type="entry name" value="WD40"/>
    <property type="match status" value="2"/>
</dbReference>
<gene>
    <name evidence="8" type="ORF">F503_02887</name>
</gene>
<evidence type="ECO:0000256" key="6">
    <source>
        <dbReference type="PROSITE-ProRule" id="PRU00221"/>
    </source>
</evidence>
<sequence length="583" mass="63495">MPAPTVPVEWELPRLRYSLTFQDDGRYADEVGPDTEFFDVKFYPYSPPGSNPVFAAVSKRHIFICRLTQTKDANPCEIIRVIRDDDDDALNCSCTWTKDPVTERALLCVAGRDAKVKVYNVRDGEAVASFVGHGGEINDLATSPANPYLVASASDDTTVRIWSLNPVHKEQPCVCLLGGEGHSWNLLSVAFHDTGRYVLSAGHDQVINLWTLPDIPDEHMEVPNIVHFPHFSSSEIHTGLIDCVAFYGDMILSRACYEEVIVLWRIEGFDSSAPPPTPEQAPSNQDATKVTRSAFNTPPPTSSHTSSAALVSSTPQYTRLLQLDTPGCGPQFFMRFGLFNMAGHHPTLAFCNATAKIYFWDFTCFSAYRDFVKACARRDRESRAGGQDSEGPVPRPPWLRIVAAKKRPTNSGYPGSAAHLPGGRRLRDASGPGLGMRDSADRADPGSDRDSSVFSSVPGAGAAGMGTPDPDSAVAASSSANGPSRLGRNSAHSLGSGFTIKDVYNTETVEDWSSRYNTDDPHTRVKAHKVETTKGLSAVGRQVAWSPEGEWCVVVGSNSRLMILHRWAKGDAHTVEDGEQHAA</sequence>
<dbReference type="OrthoDB" id="7318948at2759"/>
<keyword evidence="5" id="KW-0804">Transcription</keyword>
<dbReference type="EMBL" id="KE148154">
    <property type="protein sequence ID" value="EPE06058.1"/>
    <property type="molecule type" value="Genomic_DNA"/>
</dbReference>
<dbReference type="Gene3D" id="2.130.10.10">
    <property type="entry name" value="YVTN repeat-like/Quinoprotein amine dehydrogenase"/>
    <property type="match status" value="1"/>
</dbReference>
<keyword evidence="9" id="KW-1185">Reference proteome</keyword>
<dbReference type="eggNOG" id="KOG1034">
    <property type="taxonomic scope" value="Eukaryota"/>
</dbReference>
<dbReference type="InterPro" id="IPR051243">
    <property type="entry name" value="PcG_WD-repeat"/>
</dbReference>
<name>S3CI64_OPHP1</name>
<evidence type="ECO:0000256" key="4">
    <source>
        <dbReference type="ARBA" id="ARBA00023015"/>
    </source>
</evidence>
<reference evidence="8 9" key="1">
    <citation type="journal article" date="2013" name="BMC Genomics">
        <title>The genome and transcriptome of the pine saprophyte Ophiostoma piceae, and a comparison with the bark beetle-associated pine pathogen Grosmannia clavigera.</title>
        <authorList>
            <person name="Haridas S."/>
            <person name="Wang Y."/>
            <person name="Lim L."/>
            <person name="Massoumi Alamouti S."/>
            <person name="Jackman S."/>
            <person name="Docking R."/>
            <person name="Robertson G."/>
            <person name="Birol I."/>
            <person name="Bohlmann J."/>
            <person name="Breuil C."/>
        </authorList>
    </citation>
    <scope>NUCLEOTIDE SEQUENCE [LARGE SCALE GENOMIC DNA]</scope>
    <source>
        <strain evidence="8 9">UAMH 11346</strain>
    </source>
</reference>
<dbReference type="PROSITE" id="PS50294">
    <property type="entry name" value="WD_REPEATS_REGION"/>
    <property type="match status" value="2"/>
</dbReference>
<organism evidence="8 9">
    <name type="scientific">Ophiostoma piceae (strain UAMH 11346)</name>
    <name type="common">Sap stain fungus</name>
    <dbReference type="NCBI Taxonomy" id="1262450"/>
    <lineage>
        <taxon>Eukaryota</taxon>
        <taxon>Fungi</taxon>
        <taxon>Dikarya</taxon>
        <taxon>Ascomycota</taxon>
        <taxon>Pezizomycotina</taxon>
        <taxon>Sordariomycetes</taxon>
        <taxon>Sordariomycetidae</taxon>
        <taxon>Ophiostomatales</taxon>
        <taxon>Ophiostomataceae</taxon>
        <taxon>Ophiostoma</taxon>
    </lineage>
</organism>
<keyword evidence="3" id="KW-0677">Repeat</keyword>
<feature type="region of interest" description="Disordered" evidence="7">
    <location>
        <begin position="273"/>
        <end position="309"/>
    </location>
</feature>
<evidence type="ECO:0000256" key="2">
    <source>
        <dbReference type="ARBA" id="ARBA00022574"/>
    </source>
</evidence>
<comment type="similarity">
    <text evidence="1">Belongs to the WD repeat ESC family.</text>
</comment>
<accession>S3CI64</accession>
<dbReference type="VEuPathDB" id="FungiDB:F503_02887"/>
<keyword evidence="2 6" id="KW-0853">WD repeat</keyword>
<feature type="compositionally biased region" description="Basic and acidic residues" evidence="7">
    <location>
        <begin position="438"/>
        <end position="451"/>
    </location>
</feature>
<dbReference type="STRING" id="1262450.S3CI64"/>
<evidence type="ECO:0000256" key="3">
    <source>
        <dbReference type="ARBA" id="ARBA00022737"/>
    </source>
</evidence>
<proteinExistence type="inferred from homology"/>
<feature type="repeat" description="WD" evidence="6">
    <location>
        <begin position="130"/>
        <end position="165"/>
    </location>
</feature>
<dbReference type="InterPro" id="IPR001680">
    <property type="entry name" value="WD40_rpt"/>
</dbReference>
<dbReference type="InterPro" id="IPR015943">
    <property type="entry name" value="WD40/YVTN_repeat-like_dom_sf"/>
</dbReference>
<evidence type="ECO:0000256" key="7">
    <source>
        <dbReference type="SAM" id="MobiDB-lite"/>
    </source>
</evidence>
<evidence type="ECO:0000256" key="5">
    <source>
        <dbReference type="ARBA" id="ARBA00023163"/>
    </source>
</evidence>
<evidence type="ECO:0000313" key="9">
    <source>
        <dbReference type="Proteomes" id="UP000016923"/>
    </source>
</evidence>
<dbReference type="HOGENOM" id="CLU_025586_0_0_1"/>
<feature type="region of interest" description="Disordered" evidence="7">
    <location>
        <begin position="406"/>
        <end position="492"/>
    </location>
</feature>